<evidence type="ECO:0000313" key="2">
    <source>
        <dbReference type="EMBL" id="GFN06011.1"/>
    </source>
</evidence>
<evidence type="ECO:0000256" key="1">
    <source>
        <dbReference type="SAM" id="MobiDB-lite"/>
    </source>
</evidence>
<reference evidence="2 3" key="1">
    <citation type="submission" date="2020-05" db="EMBL/GenBank/DDBJ databases">
        <title>Whole genome shotgun sequence of Streptomyces microflavus NBRC 13062.</title>
        <authorList>
            <person name="Komaki H."/>
            <person name="Tamura T."/>
        </authorList>
    </citation>
    <scope>NUCLEOTIDE SEQUENCE [LARGE SCALE GENOMIC DNA]</scope>
    <source>
        <strain evidence="2 3">NBRC 13062</strain>
    </source>
</reference>
<comment type="caution">
    <text evidence="2">The sequence shown here is derived from an EMBL/GenBank/DDBJ whole genome shotgun (WGS) entry which is preliminary data.</text>
</comment>
<name>A0A7J0CU23_STRMI</name>
<protein>
    <submittedName>
        <fullName evidence="2">Uncharacterized protein</fullName>
    </submittedName>
</protein>
<organism evidence="2 3">
    <name type="scientific">Streptomyces microflavus</name>
    <name type="common">Streptomyces lipmanii</name>
    <dbReference type="NCBI Taxonomy" id="1919"/>
    <lineage>
        <taxon>Bacteria</taxon>
        <taxon>Bacillati</taxon>
        <taxon>Actinomycetota</taxon>
        <taxon>Actinomycetes</taxon>
        <taxon>Kitasatosporales</taxon>
        <taxon>Streptomycetaceae</taxon>
        <taxon>Streptomyces</taxon>
    </lineage>
</organism>
<dbReference type="Proteomes" id="UP000498740">
    <property type="component" value="Unassembled WGS sequence"/>
</dbReference>
<proteinExistence type="predicted"/>
<feature type="compositionally biased region" description="Low complexity" evidence="1">
    <location>
        <begin position="521"/>
        <end position="547"/>
    </location>
</feature>
<dbReference type="EMBL" id="BLWD01000001">
    <property type="protein sequence ID" value="GFN06011.1"/>
    <property type="molecule type" value="Genomic_DNA"/>
</dbReference>
<feature type="region of interest" description="Disordered" evidence="1">
    <location>
        <begin position="55"/>
        <end position="92"/>
    </location>
</feature>
<dbReference type="AlphaFoldDB" id="A0A7J0CU23"/>
<gene>
    <name evidence="2" type="ORF">Smic_45670</name>
</gene>
<accession>A0A7J0CU23</accession>
<feature type="region of interest" description="Disordered" evidence="1">
    <location>
        <begin position="521"/>
        <end position="563"/>
    </location>
</feature>
<sequence length="563" mass="57975">MFSGGGVITGRVRRRARLIAIALAAFLFVGLLGGPIAAAADLNLLRLEKPDPVPTGEVAKQVSSKPDQAAQRPWKSPKVAWPEPGIATPSLRENGASVKAGSLPVSVGRTAPRTVGSAKASALSSASGKAGAAGPQKVQVQVLDRATTESLGVEGVVLALRPTAGAEGSVDVEVDYSGFRDAYGGDWASRLTLKTLPACALTTPGKKGCATGESLTTSNDASEGTLKAAVTLPEAAPTTTSQAAGTAPVARSAGAQVVSGGTMLLAATAAEAGPSGNFKATSLSPSASWSAGGSNGAFSWTYPIGTPAVAGSAVPELQLGYSSQAVDGRTASTNNQANSIGDGWSMEPGYIERQYIACTDDTKNSTTTAKVGDLCWKKDNAVINLGGRSNTLIKDDTSGEWRLEGDDGTKVEKFASTTRANGDNDGEHWRVTTPDGTRYYFGYNRPSGWAAGKDETNSTWTVPVFGNQTGEPCYAAAFKDAWCQQAWRWNLDAVIDPHGDAMTYYWDKETNYYGRNVNPSTGASTATPTSAVGTSSGSSTVCAGPTSTPSPPPRWSSPTASAA</sequence>
<evidence type="ECO:0000313" key="3">
    <source>
        <dbReference type="Proteomes" id="UP000498740"/>
    </source>
</evidence>